<dbReference type="PROSITE" id="PS00562">
    <property type="entry name" value="CBM1_1"/>
    <property type="match status" value="1"/>
</dbReference>
<keyword evidence="14" id="KW-1185">Reference proteome</keyword>
<evidence type="ECO:0000256" key="8">
    <source>
        <dbReference type="RuleBase" id="RU361174"/>
    </source>
</evidence>
<proteinExistence type="inferred from homology"/>
<dbReference type="GO" id="GO:0000272">
    <property type="term" value="P:polysaccharide catabolic process"/>
    <property type="evidence" value="ECO:0007669"/>
    <property type="project" value="UniProtKB-KW"/>
</dbReference>
<evidence type="ECO:0000313" key="14">
    <source>
        <dbReference type="Proteomes" id="UP000559256"/>
    </source>
</evidence>
<evidence type="ECO:0000256" key="2">
    <source>
        <dbReference type="ARBA" id="ARBA00022729"/>
    </source>
</evidence>
<comment type="catalytic activity">
    <reaction evidence="8">
        <text>Endohydrolysis of (1-&gt;4)-beta-D-xylosidic linkages in xylans.</text>
        <dbReference type="EC" id="3.2.1.8"/>
    </reaction>
</comment>
<feature type="region of interest" description="Disordered" evidence="9">
    <location>
        <begin position="62"/>
        <end position="90"/>
    </location>
</feature>
<feature type="signal peptide" evidence="10">
    <location>
        <begin position="1"/>
        <end position="19"/>
    </location>
</feature>
<keyword evidence="6 8" id="KW-0624">Polysaccharide degradation</keyword>
<dbReference type="SMART" id="SM00633">
    <property type="entry name" value="Glyco_10"/>
    <property type="match status" value="1"/>
</dbReference>
<name>A0A8H5FS20_9AGAR</name>
<dbReference type="Pfam" id="PF00331">
    <property type="entry name" value="Glyco_hydro_10"/>
    <property type="match status" value="1"/>
</dbReference>
<evidence type="ECO:0000259" key="12">
    <source>
        <dbReference type="PROSITE" id="PS51760"/>
    </source>
</evidence>
<comment type="caution">
    <text evidence="13">The sequence shown here is derived from an EMBL/GenBank/DDBJ whole genome shotgun (WGS) entry which is preliminary data.</text>
</comment>
<dbReference type="Pfam" id="PF00734">
    <property type="entry name" value="CBM_1"/>
    <property type="match status" value="1"/>
</dbReference>
<dbReference type="GO" id="GO:0005576">
    <property type="term" value="C:extracellular region"/>
    <property type="evidence" value="ECO:0007669"/>
    <property type="project" value="InterPro"/>
</dbReference>
<evidence type="ECO:0000259" key="11">
    <source>
        <dbReference type="PROSITE" id="PS51164"/>
    </source>
</evidence>
<evidence type="ECO:0000256" key="9">
    <source>
        <dbReference type="SAM" id="MobiDB-lite"/>
    </source>
</evidence>
<feature type="active site" description="Nucleophile" evidence="7">
    <location>
        <position position="340"/>
    </location>
</feature>
<evidence type="ECO:0000256" key="3">
    <source>
        <dbReference type="ARBA" id="ARBA00022801"/>
    </source>
</evidence>
<dbReference type="InterPro" id="IPR017853">
    <property type="entry name" value="GH"/>
</dbReference>
<organism evidence="13 14">
    <name type="scientific">Tetrapyrgos nigripes</name>
    <dbReference type="NCBI Taxonomy" id="182062"/>
    <lineage>
        <taxon>Eukaryota</taxon>
        <taxon>Fungi</taxon>
        <taxon>Dikarya</taxon>
        <taxon>Basidiomycota</taxon>
        <taxon>Agaricomycotina</taxon>
        <taxon>Agaricomycetes</taxon>
        <taxon>Agaricomycetidae</taxon>
        <taxon>Agaricales</taxon>
        <taxon>Marasmiineae</taxon>
        <taxon>Marasmiaceae</taxon>
        <taxon>Tetrapyrgos</taxon>
    </lineage>
</organism>
<feature type="compositionally biased region" description="Low complexity" evidence="9">
    <location>
        <begin position="70"/>
        <end position="90"/>
    </location>
</feature>
<comment type="similarity">
    <text evidence="1 8">Belongs to the glycosyl hydrolase 10 (cellulase F) family.</text>
</comment>
<evidence type="ECO:0000256" key="7">
    <source>
        <dbReference type="PROSITE-ProRule" id="PRU10061"/>
    </source>
</evidence>
<dbReference type="SUPFAM" id="SSF57180">
    <property type="entry name" value="Cellulose-binding domain"/>
    <property type="match status" value="1"/>
</dbReference>
<dbReference type="SUPFAM" id="SSF51445">
    <property type="entry name" value="(Trans)glycosidases"/>
    <property type="match status" value="1"/>
</dbReference>
<dbReference type="GO" id="GO:0031176">
    <property type="term" value="F:endo-1,4-beta-xylanase activity"/>
    <property type="evidence" value="ECO:0007669"/>
    <property type="project" value="UniProtKB-EC"/>
</dbReference>
<keyword evidence="2 10" id="KW-0732">Signal</keyword>
<evidence type="ECO:0000313" key="13">
    <source>
        <dbReference type="EMBL" id="KAF5346633.1"/>
    </source>
</evidence>
<dbReference type="InterPro" id="IPR031158">
    <property type="entry name" value="GH10_AS"/>
</dbReference>
<sequence>MFNLVSFCLLALLAQRINGASPEWGQCGGIGWSGDTTCVSGTACTVINPYYSQCLPGTAAPTTTPPTTTPPTTTTVGSSPPPTSTGGSSSATGLNAKFIAHGKKFFASAADQNTINIAANQALLKSDFGGVTPENSMKWDATEPSRGSFNFAGADFLVNWAVSNGKLVRGHTFVWHNQLPSWVSQITDKNTLEPKLSAKKQTSVVQNHISTVAGRYKGKVYYSEDSLTSGMFAMKSSTKTVVSNPTPSLTFLDRQNFVNIAFTAARAADPNAKLYINDFNLDSNNAKVQGMVRLVNSVNSAGKLIDGIGTQTHLNAGGAGGVQAALTALAATGCEIAITELDIAGASANDYTTVVKACLNTPSCVSITTWGVADVNSWRASSTPLLFDNNYKPKAAYTAVINAM</sequence>
<dbReference type="InterPro" id="IPR035971">
    <property type="entry name" value="CBD_sf"/>
</dbReference>
<keyword evidence="3 8" id="KW-0378">Hydrolase</keyword>
<keyword evidence="4 8" id="KW-0119">Carbohydrate metabolism</keyword>
<keyword evidence="5 8" id="KW-0326">Glycosidase</keyword>
<dbReference type="EC" id="3.2.1.8" evidence="8"/>
<accession>A0A8H5FS20</accession>
<feature type="chain" id="PRO_5034410815" description="Beta-xylanase" evidence="10">
    <location>
        <begin position="20"/>
        <end position="404"/>
    </location>
</feature>
<gene>
    <name evidence="13" type="ORF">D9758_013201</name>
</gene>
<dbReference type="PANTHER" id="PTHR31490:SF76">
    <property type="entry name" value="ENDO-1,4-BETA-XYLANASE C"/>
    <property type="match status" value="1"/>
</dbReference>
<evidence type="ECO:0000256" key="6">
    <source>
        <dbReference type="ARBA" id="ARBA00023326"/>
    </source>
</evidence>
<reference evidence="13 14" key="1">
    <citation type="journal article" date="2020" name="ISME J.">
        <title>Uncovering the hidden diversity of litter-decomposition mechanisms in mushroom-forming fungi.</title>
        <authorList>
            <person name="Floudas D."/>
            <person name="Bentzer J."/>
            <person name="Ahren D."/>
            <person name="Johansson T."/>
            <person name="Persson P."/>
            <person name="Tunlid A."/>
        </authorList>
    </citation>
    <scope>NUCLEOTIDE SEQUENCE [LARGE SCALE GENOMIC DNA]</scope>
    <source>
        <strain evidence="13 14">CBS 291.85</strain>
    </source>
</reference>
<dbReference type="InterPro" id="IPR001000">
    <property type="entry name" value="GH10_dom"/>
</dbReference>
<dbReference type="Proteomes" id="UP000559256">
    <property type="component" value="Unassembled WGS sequence"/>
</dbReference>
<protein>
    <recommendedName>
        <fullName evidence="8">Beta-xylanase</fullName>
        <ecNumber evidence="8">3.2.1.8</ecNumber>
    </recommendedName>
</protein>
<evidence type="ECO:0000256" key="5">
    <source>
        <dbReference type="ARBA" id="ARBA00023295"/>
    </source>
</evidence>
<feature type="domain" description="CBM1" evidence="11">
    <location>
        <begin position="19"/>
        <end position="55"/>
    </location>
</feature>
<feature type="domain" description="GH10" evidence="12">
    <location>
        <begin position="109"/>
        <end position="403"/>
    </location>
</feature>
<dbReference type="PROSITE" id="PS51164">
    <property type="entry name" value="CBM1_2"/>
    <property type="match status" value="1"/>
</dbReference>
<dbReference type="PROSITE" id="PS51760">
    <property type="entry name" value="GH10_2"/>
    <property type="match status" value="1"/>
</dbReference>
<dbReference type="PROSITE" id="PS00591">
    <property type="entry name" value="GH10_1"/>
    <property type="match status" value="1"/>
</dbReference>
<dbReference type="PRINTS" id="PR00134">
    <property type="entry name" value="GLHYDRLASE10"/>
</dbReference>
<dbReference type="SMART" id="SM00236">
    <property type="entry name" value="fCBD"/>
    <property type="match status" value="1"/>
</dbReference>
<evidence type="ECO:0000256" key="4">
    <source>
        <dbReference type="ARBA" id="ARBA00023277"/>
    </source>
</evidence>
<dbReference type="AlphaFoldDB" id="A0A8H5FS20"/>
<dbReference type="EMBL" id="JAACJM010000100">
    <property type="protein sequence ID" value="KAF5346633.1"/>
    <property type="molecule type" value="Genomic_DNA"/>
</dbReference>
<evidence type="ECO:0000256" key="10">
    <source>
        <dbReference type="SAM" id="SignalP"/>
    </source>
</evidence>
<dbReference type="InterPro" id="IPR000254">
    <property type="entry name" value="CBD"/>
</dbReference>
<dbReference type="OrthoDB" id="3055998at2759"/>
<dbReference type="PANTHER" id="PTHR31490">
    <property type="entry name" value="GLYCOSYL HYDROLASE"/>
    <property type="match status" value="1"/>
</dbReference>
<evidence type="ECO:0000256" key="1">
    <source>
        <dbReference type="ARBA" id="ARBA00007495"/>
    </source>
</evidence>
<dbReference type="GO" id="GO:0030248">
    <property type="term" value="F:cellulose binding"/>
    <property type="evidence" value="ECO:0007669"/>
    <property type="project" value="InterPro"/>
</dbReference>
<dbReference type="InterPro" id="IPR044846">
    <property type="entry name" value="GH10"/>
</dbReference>
<dbReference type="Gene3D" id="3.20.20.80">
    <property type="entry name" value="Glycosidases"/>
    <property type="match status" value="1"/>
</dbReference>